<sequence length="347" mass="37756">MTGREGGAKGPLAGGLVPALPQGSLDVLCPMHLVLDAAGQVVHAGPTLRRLRPGQVLTGRPFEDLFEVQRPQLPAGMAALLDQAGTRLHLRLRDHPRTGLKAVLVPLAPDDAGRRGAVVNLSFGISIDEALRDYSLHSNDFAPTDLAIEMLYLTEAKLAVLDSWKDLNQRLQGAKIAAEEQAYTDTLTGLKNRRAMDHVLARLIRAGEPFALMHLDLDWFKAVNDSHGHAAGDHVLQHVARALVDETRGEDTVARIGGDEFVLLFPHLLRRARIEEIAQRLIARLEKPILFGTAVCRVSCSMGTTLSSFYAAPRADVMLADADAALYASKKMGRAQHCFFRPRAEAG</sequence>
<dbReference type="PANTHER" id="PTHR46663:SF4">
    <property type="entry name" value="DIGUANYLATE CYCLASE DGCT-RELATED"/>
    <property type="match status" value="1"/>
</dbReference>
<keyword evidence="3" id="KW-1185">Reference proteome</keyword>
<evidence type="ECO:0000313" key="2">
    <source>
        <dbReference type="EMBL" id="MXN16225.1"/>
    </source>
</evidence>
<dbReference type="InterPro" id="IPR052163">
    <property type="entry name" value="DGC-Regulatory_Protein"/>
</dbReference>
<dbReference type="Gene3D" id="3.30.70.270">
    <property type="match status" value="1"/>
</dbReference>
<dbReference type="InterPro" id="IPR043128">
    <property type="entry name" value="Rev_trsase/Diguanyl_cyclase"/>
</dbReference>
<dbReference type="SMART" id="SM00267">
    <property type="entry name" value="GGDEF"/>
    <property type="match status" value="1"/>
</dbReference>
<evidence type="ECO:0000313" key="3">
    <source>
        <dbReference type="Proteomes" id="UP000477911"/>
    </source>
</evidence>
<dbReference type="SUPFAM" id="SSF55073">
    <property type="entry name" value="Nucleotide cyclase"/>
    <property type="match status" value="1"/>
</dbReference>
<dbReference type="NCBIfam" id="TIGR00254">
    <property type="entry name" value="GGDEF"/>
    <property type="match status" value="1"/>
</dbReference>
<dbReference type="EMBL" id="WUMU01000001">
    <property type="protein sequence ID" value="MXN16225.1"/>
    <property type="molecule type" value="Genomic_DNA"/>
</dbReference>
<organism evidence="2 3">
    <name type="scientific">Pseudooceanicola albus</name>
    <dbReference type="NCBI Taxonomy" id="2692189"/>
    <lineage>
        <taxon>Bacteria</taxon>
        <taxon>Pseudomonadati</taxon>
        <taxon>Pseudomonadota</taxon>
        <taxon>Alphaproteobacteria</taxon>
        <taxon>Rhodobacterales</taxon>
        <taxon>Paracoccaceae</taxon>
        <taxon>Pseudooceanicola</taxon>
    </lineage>
</organism>
<evidence type="ECO:0000259" key="1">
    <source>
        <dbReference type="PROSITE" id="PS50887"/>
    </source>
</evidence>
<dbReference type="PROSITE" id="PS50887">
    <property type="entry name" value="GGDEF"/>
    <property type="match status" value="1"/>
</dbReference>
<proteinExistence type="predicted"/>
<dbReference type="RefSeq" id="WP_160890779.1">
    <property type="nucleotide sequence ID" value="NZ_WUMU01000001.1"/>
</dbReference>
<dbReference type="PANTHER" id="PTHR46663">
    <property type="entry name" value="DIGUANYLATE CYCLASE DGCT-RELATED"/>
    <property type="match status" value="1"/>
</dbReference>
<dbReference type="InterPro" id="IPR000160">
    <property type="entry name" value="GGDEF_dom"/>
</dbReference>
<dbReference type="Pfam" id="PF00990">
    <property type="entry name" value="GGDEF"/>
    <property type="match status" value="1"/>
</dbReference>
<dbReference type="Proteomes" id="UP000477911">
    <property type="component" value="Unassembled WGS sequence"/>
</dbReference>
<gene>
    <name evidence="2" type="ORF">GR170_00125</name>
</gene>
<protein>
    <submittedName>
        <fullName evidence="2">Diguanylate cyclase</fullName>
    </submittedName>
</protein>
<dbReference type="CDD" id="cd01949">
    <property type="entry name" value="GGDEF"/>
    <property type="match status" value="1"/>
</dbReference>
<accession>A0A6L7FWT8</accession>
<dbReference type="InterPro" id="IPR029787">
    <property type="entry name" value="Nucleotide_cyclase"/>
</dbReference>
<name>A0A6L7FWT8_9RHOB</name>
<dbReference type="InterPro" id="IPR042463">
    <property type="entry name" value="HNOB_dom_associated_sf"/>
</dbReference>
<feature type="domain" description="GGDEF" evidence="1">
    <location>
        <begin position="208"/>
        <end position="342"/>
    </location>
</feature>
<dbReference type="Gene3D" id="3.30.450.260">
    <property type="entry name" value="Haem NO binding associated domain"/>
    <property type="match status" value="1"/>
</dbReference>
<dbReference type="AlphaFoldDB" id="A0A6L7FWT8"/>
<reference evidence="2 3" key="1">
    <citation type="submission" date="2019-12" db="EMBL/GenBank/DDBJ databases">
        <authorList>
            <person name="Li M."/>
        </authorList>
    </citation>
    <scope>NUCLEOTIDE SEQUENCE [LARGE SCALE GENOMIC DNA]</scope>
    <source>
        <strain evidence="2 3">GBMRC 2024</strain>
    </source>
</reference>
<comment type="caution">
    <text evidence="2">The sequence shown here is derived from an EMBL/GenBank/DDBJ whole genome shotgun (WGS) entry which is preliminary data.</text>
</comment>